<keyword evidence="12" id="KW-1185">Reference proteome</keyword>
<evidence type="ECO:0000313" key="11">
    <source>
        <dbReference type="EMBL" id="CAD7654370.1"/>
    </source>
</evidence>
<sequence>LHYGCDIYVTVGTEEKKQFLVKEYNIPVNRIFNSRDILFKNHVMKATKGRGVDIVLNSLSGDKLDASYQCVANNGRFVELGRFDMIQNKQIGMFDFTKNIQFIGIVFDMVVLLDGKHFFPEFYDWVHKNSKNGCVKPINYTVFKASEAEKAFRFMTTGKHIGKVVLKMRDEEMDRQPLKAIKPAVDMVSNIKTFFDPNKVYIITGGLGGMVKFFESQWIVSTADGFTIKGIQQLLKEAQMLGPIGGVFHLALELNDCLIEKLTFDKFCSSIDTKHKIFTNLDQLTRKLDYKLDYFVVFSSVSCGKGNAGQTNYGFGNSICERICEVRRRDGLHGLAIQWGPIGDVGALEHSDQILSLTSYKKQRINSCFEIKADKQQESGDKEKRMITELWRALGIDPDSTPDHLTLGEIGLESMFAIEFQQGMEKEWNMKFTLNHIKSITIGMLKDYQDGKLSKVQKHMKEIKKGRAMLLKQKYIIPTDPIVALNSVTKGRPVYLMPTLSLNFAMFEELAQKLNRPVIGLNWTREVCQLSTLKEVGHHYFNLLKHIEPKGRYDVVGYLDTALICGKLLVKGMADKVVIVDLINDVHYCDEELTDDMVMEFIITIMSGSIPKAFKDKIIREMKKEMDVKAKVKVWVNEIVDFAGKGLVATDMEEMFHIMIARIHMEEMFHIMIARIRMLSEYRLNKRKKFSNRLKLAIAKKWAKRTGKLVLIKPVNIETIDDLDSVMEKSRDVYFLPGSKDENNNIQLESVDTQSTIDLMAQEIMDKISMTLK</sequence>
<feature type="domain" description="Enoyl reductase (ER)" evidence="10">
    <location>
        <begin position="1"/>
        <end position="166"/>
    </location>
</feature>
<dbReference type="AlphaFoldDB" id="A0A7R9M695"/>
<dbReference type="PANTHER" id="PTHR43775:SF7">
    <property type="entry name" value="FATTY ACID SYNTHASE"/>
    <property type="match status" value="1"/>
</dbReference>
<evidence type="ECO:0000256" key="4">
    <source>
        <dbReference type="ARBA" id="ARBA00022857"/>
    </source>
</evidence>
<dbReference type="InterPro" id="IPR020843">
    <property type="entry name" value="ER"/>
</dbReference>
<evidence type="ECO:0000256" key="6">
    <source>
        <dbReference type="ARBA" id="ARBA00023098"/>
    </source>
</evidence>
<dbReference type="SUPFAM" id="SSF53474">
    <property type="entry name" value="alpha/beta-Hydrolases"/>
    <property type="match status" value="1"/>
</dbReference>
<dbReference type="InterPro" id="IPR057326">
    <property type="entry name" value="KR_dom"/>
</dbReference>
<dbReference type="InterPro" id="IPR036291">
    <property type="entry name" value="NAD(P)-bd_dom_sf"/>
</dbReference>
<keyword evidence="7" id="KW-0275">Fatty acid biosynthesis</keyword>
<dbReference type="InterPro" id="IPR029058">
    <property type="entry name" value="AB_hydrolase_fold"/>
</dbReference>
<evidence type="ECO:0000256" key="5">
    <source>
        <dbReference type="ARBA" id="ARBA00023002"/>
    </source>
</evidence>
<dbReference type="SUPFAM" id="SSF51735">
    <property type="entry name" value="NAD(P)-binding Rossmann-fold domains"/>
    <property type="match status" value="2"/>
</dbReference>
<dbReference type="SMART" id="SM00822">
    <property type="entry name" value="PKS_KR"/>
    <property type="match status" value="1"/>
</dbReference>
<dbReference type="SUPFAM" id="SSF47336">
    <property type="entry name" value="ACP-like"/>
    <property type="match status" value="1"/>
</dbReference>
<feature type="domain" description="Ketoreductase" evidence="9">
    <location>
        <begin position="199"/>
        <end position="345"/>
    </location>
</feature>
<evidence type="ECO:0000259" key="9">
    <source>
        <dbReference type="SMART" id="SM00822"/>
    </source>
</evidence>
<dbReference type="SMART" id="SM00829">
    <property type="entry name" value="PKS_ER"/>
    <property type="match status" value="1"/>
</dbReference>
<feature type="non-terminal residue" evidence="11">
    <location>
        <position position="773"/>
    </location>
</feature>
<dbReference type="CDD" id="cd05195">
    <property type="entry name" value="enoyl_red"/>
    <property type="match status" value="1"/>
</dbReference>
<keyword evidence="1" id="KW-0596">Phosphopantetheine</keyword>
<dbReference type="GO" id="GO:0016491">
    <property type="term" value="F:oxidoreductase activity"/>
    <property type="evidence" value="ECO:0007669"/>
    <property type="project" value="UniProtKB-KW"/>
</dbReference>
<dbReference type="OrthoDB" id="6503696at2759"/>
<organism evidence="11">
    <name type="scientific">Oppiella nova</name>
    <dbReference type="NCBI Taxonomy" id="334625"/>
    <lineage>
        <taxon>Eukaryota</taxon>
        <taxon>Metazoa</taxon>
        <taxon>Ecdysozoa</taxon>
        <taxon>Arthropoda</taxon>
        <taxon>Chelicerata</taxon>
        <taxon>Arachnida</taxon>
        <taxon>Acari</taxon>
        <taxon>Acariformes</taxon>
        <taxon>Sarcoptiformes</taxon>
        <taxon>Oribatida</taxon>
        <taxon>Brachypylina</taxon>
        <taxon>Oppioidea</taxon>
        <taxon>Oppiidae</taxon>
        <taxon>Oppiella</taxon>
    </lineage>
</organism>
<dbReference type="Gene3D" id="3.40.50.1820">
    <property type="entry name" value="alpha/beta hydrolase"/>
    <property type="match status" value="1"/>
</dbReference>
<dbReference type="InterPro" id="IPR013968">
    <property type="entry name" value="PKS_KR"/>
</dbReference>
<dbReference type="EMBL" id="CAJPVJ010007875">
    <property type="protein sequence ID" value="CAG2171557.1"/>
    <property type="molecule type" value="Genomic_DNA"/>
</dbReference>
<evidence type="ECO:0000256" key="1">
    <source>
        <dbReference type="ARBA" id="ARBA00022450"/>
    </source>
</evidence>
<evidence type="ECO:0000256" key="2">
    <source>
        <dbReference type="ARBA" id="ARBA00022516"/>
    </source>
</evidence>
<evidence type="ECO:0000259" key="10">
    <source>
        <dbReference type="SMART" id="SM00829"/>
    </source>
</evidence>
<keyword evidence="6" id="KW-0443">Lipid metabolism</keyword>
<dbReference type="GO" id="GO:0004312">
    <property type="term" value="F:fatty acid synthase activity"/>
    <property type="evidence" value="ECO:0007669"/>
    <property type="project" value="TreeGrafter"/>
</dbReference>
<dbReference type="PANTHER" id="PTHR43775">
    <property type="entry name" value="FATTY ACID SYNTHASE"/>
    <property type="match status" value="1"/>
</dbReference>
<dbReference type="InterPro" id="IPR050091">
    <property type="entry name" value="PKS_NRPS_Biosynth_Enz"/>
</dbReference>
<evidence type="ECO:0008006" key="13">
    <source>
        <dbReference type="Google" id="ProtNLM"/>
    </source>
</evidence>
<dbReference type="EMBL" id="OC922700">
    <property type="protein sequence ID" value="CAD7654370.1"/>
    <property type="molecule type" value="Genomic_DNA"/>
</dbReference>
<evidence type="ECO:0000256" key="3">
    <source>
        <dbReference type="ARBA" id="ARBA00022832"/>
    </source>
</evidence>
<accession>A0A7R9M695</accession>
<reference evidence="11" key="1">
    <citation type="submission" date="2020-11" db="EMBL/GenBank/DDBJ databases">
        <authorList>
            <person name="Tran Van P."/>
        </authorList>
    </citation>
    <scope>NUCLEOTIDE SEQUENCE</scope>
</reference>
<name>A0A7R9M695_9ACAR</name>
<keyword evidence="2" id="KW-0444">Lipid biosynthesis</keyword>
<dbReference type="Pfam" id="PF08659">
    <property type="entry name" value="KR"/>
    <property type="match status" value="1"/>
</dbReference>
<evidence type="ECO:0000256" key="7">
    <source>
        <dbReference type="ARBA" id="ARBA00023160"/>
    </source>
</evidence>
<dbReference type="InterPro" id="IPR036736">
    <property type="entry name" value="ACP-like_sf"/>
</dbReference>
<keyword evidence="5" id="KW-0560">Oxidoreductase</keyword>
<keyword evidence="3" id="KW-0276">Fatty acid metabolism</keyword>
<dbReference type="Pfam" id="PF13602">
    <property type="entry name" value="ADH_zinc_N_2"/>
    <property type="match status" value="1"/>
</dbReference>
<proteinExistence type="predicted"/>
<protein>
    <recommendedName>
        <fullName evidence="13">Carrier domain-containing protein</fullName>
    </recommendedName>
</protein>
<dbReference type="Gene3D" id="3.90.180.10">
    <property type="entry name" value="Medium-chain alcohol dehydrogenases, catalytic domain"/>
    <property type="match status" value="1"/>
</dbReference>
<gene>
    <name evidence="11" type="ORF">ONB1V03_LOCUS11017</name>
</gene>
<dbReference type="Gene3D" id="3.40.50.720">
    <property type="entry name" value="NAD(P)-binding Rossmann-like Domain"/>
    <property type="match status" value="2"/>
</dbReference>
<dbReference type="Proteomes" id="UP000728032">
    <property type="component" value="Unassembled WGS sequence"/>
</dbReference>
<evidence type="ECO:0000313" key="12">
    <source>
        <dbReference type="Proteomes" id="UP000728032"/>
    </source>
</evidence>
<dbReference type="Gene3D" id="1.10.1200.10">
    <property type="entry name" value="ACP-like"/>
    <property type="match status" value="1"/>
</dbReference>
<evidence type="ECO:0000256" key="8">
    <source>
        <dbReference type="ARBA" id="ARBA00023268"/>
    </source>
</evidence>
<keyword evidence="4" id="KW-0521">NADP</keyword>
<keyword evidence="8" id="KW-0511">Multifunctional enzyme</keyword>
<dbReference type="GO" id="GO:0006633">
    <property type="term" value="P:fatty acid biosynthetic process"/>
    <property type="evidence" value="ECO:0007669"/>
    <property type="project" value="UniProtKB-KW"/>
</dbReference>